<gene>
    <name evidence="1" type="ORF">ACOLOM_LOCUS12727</name>
</gene>
<organism evidence="1 2">
    <name type="scientific">Acaulospora colombiana</name>
    <dbReference type="NCBI Taxonomy" id="27376"/>
    <lineage>
        <taxon>Eukaryota</taxon>
        <taxon>Fungi</taxon>
        <taxon>Fungi incertae sedis</taxon>
        <taxon>Mucoromycota</taxon>
        <taxon>Glomeromycotina</taxon>
        <taxon>Glomeromycetes</taxon>
        <taxon>Diversisporales</taxon>
        <taxon>Acaulosporaceae</taxon>
        <taxon>Acaulospora</taxon>
    </lineage>
</organism>
<proteinExistence type="predicted"/>
<protein>
    <submittedName>
        <fullName evidence="1">12407_t:CDS:1</fullName>
    </submittedName>
</protein>
<feature type="non-terminal residue" evidence="1">
    <location>
        <position position="237"/>
    </location>
</feature>
<name>A0ACA9QHV4_9GLOM</name>
<sequence>QSQRDPSLTNTNLTNRNTSSKPKSTNNTVNGVNGESLRDTSVNVASAFTQAVQSFAMSGNPTTNGYTTGNRNGVYESSSSRGLGAPPPSRARKPVSSRRGRAGEESDEDVDTARLRGKSPLLEAASSFVRALSPGGSLYLRQRANGAEEDGSYPSLTGAFASMNPPMSSQGSTRLAPTQSQTSHGNMSSDYNYSREESFVNKMDPPAKPASAMGGLKKRIPRQSGAISLDKQAYKPP</sequence>
<reference evidence="1" key="1">
    <citation type="submission" date="2021-06" db="EMBL/GenBank/DDBJ databases">
        <authorList>
            <person name="Kallberg Y."/>
            <person name="Tangrot J."/>
            <person name="Rosling A."/>
        </authorList>
    </citation>
    <scope>NUCLEOTIDE SEQUENCE</scope>
    <source>
        <strain evidence="1">CL356</strain>
    </source>
</reference>
<evidence type="ECO:0000313" key="2">
    <source>
        <dbReference type="Proteomes" id="UP000789525"/>
    </source>
</evidence>
<accession>A0ACA9QHV4</accession>
<comment type="caution">
    <text evidence="1">The sequence shown here is derived from an EMBL/GenBank/DDBJ whole genome shotgun (WGS) entry which is preliminary data.</text>
</comment>
<dbReference type="Proteomes" id="UP000789525">
    <property type="component" value="Unassembled WGS sequence"/>
</dbReference>
<dbReference type="EMBL" id="CAJVPT010053568">
    <property type="protein sequence ID" value="CAG8751789.1"/>
    <property type="molecule type" value="Genomic_DNA"/>
</dbReference>
<keyword evidence="2" id="KW-1185">Reference proteome</keyword>
<feature type="non-terminal residue" evidence="1">
    <location>
        <position position="1"/>
    </location>
</feature>
<evidence type="ECO:0000313" key="1">
    <source>
        <dbReference type="EMBL" id="CAG8751789.1"/>
    </source>
</evidence>